<gene>
    <name evidence="3" type="ORF">CCH79_00017345</name>
</gene>
<comment type="caution">
    <text evidence="3">The sequence shown here is derived from an EMBL/GenBank/DDBJ whole genome shotgun (WGS) entry which is preliminary data.</text>
</comment>
<keyword evidence="4" id="KW-1185">Reference proteome</keyword>
<feature type="compositionally biased region" description="Polar residues" evidence="2">
    <location>
        <begin position="154"/>
        <end position="166"/>
    </location>
</feature>
<feature type="region of interest" description="Disordered" evidence="2">
    <location>
        <begin position="145"/>
        <end position="176"/>
    </location>
</feature>
<evidence type="ECO:0000256" key="2">
    <source>
        <dbReference type="SAM" id="MobiDB-lite"/>
    </source>
</evidence>
<accession>A0A315W491</accession>
<name>A0A315W491_GAMAF</name>
<evidence type="ECO:0000313" key="3">
    <source>
        <dbReference type="EMBL" id="PWA30804.1"/>
    </source>
</evidence>
<dbReference type="EMBL" id="NHOQ01000342">
    <property type="protein sequence ID" value="PWA30804.1"/>
    <property type="molecule type" value="Genomic_DNA"/>
</dbReference>
<keyword evidence="1" id="KW-0175">Coiled coil</keyword>
<feature type="coiled-coil region" evidence="1">
    <location>
        <begin position="74"/>
        <end position="122"/>
    </location>
</feature>
<evidence type="ECO:0000313" key="4">
    <source>
        <dbReference type="Proteomes" id="UP000250572"/>
    </source>
</evidence>
<sequence length="263" mass="29778">MQTRKGDKPLTLRQRDERKTICGWMESRQTRGGCVVELGHGAGGLKHKRLRDWSPLRSGWLDHCRGSPGTRGLILSLQAEEAQNESQVEEYERELARARWRLKKLREEVKRAKRKVEEAQERDTPLQDSIRQSYEEILQEENTLCSLSGGGVTPDSQLEESASPADTTEDDPLPMKPWGRSQSLPAYADLIMSATQSADWTDGQKTVMDTIHKEGKTQQGPLMCKARKREQLDISEVQAREQAERLLQSAGLLSISERRAGEK</sequence>
<protein>
    <submittedName>
        <fullName evidence="3">Uncharacterized protein</fullName>
    </submittedName>
</protein>
<reference evidence="3 4" key="1">
    <citation type="journal article" date="2018" name="G3 (Bethesda)">
        <title>A High-Quality Reference Genome for the Invasive Mosquitofish Gambusia affinis Using a Chicago Library.</title>
        <authorList>
            <person name="Hoffberg S.L."/>
            <person name="Troendle N.J."/>
            <person name="Glenn T.C."/>
            <person name="Mahmud O."/>
            <person name="Louha S."/>
            <person name="Chalopin D."/>
            <person name="Bennetzen J.L."/>
            <person name="Mauricio R."/>
        </authorList>
    </citation>
    <scope>NUCLEOTIDE SEQUENCE [LARGE SCALE GENOMIC DNA]</scope>
    <source>
        <strain evidence="3">NE01/NJP1002.9</strain>
        <tissue evidence="3">Muscle</tissue>
    </source>
</reference>
<proteinExistence type="predicted"/>
<organism evidence="3 4">
    <name type="scientific">Gambusia affinis</name>
    <name type="common">Western mosquitofish</name>
    <name type="synonym">Heterandria affinis</name>
    <dbReference type="NCBI Taxonomy" id="33528"/>
    <lineage>
        <taxon>Eukaryota</taxon>
        <taxon>Metazoa</taxon>
        <taxon>Chordata</taxon>
        <taxon>Craniata</taxon>
        <taxon>Vertebrata</taxon>
        <taxon>Euteleostomi</taxon>
        <taxon>Actinopterygii</taxon>
        <taxon>Neopterygii</taxon>
        <taxon>Teleostei</taxon>
        <taxon>Neoteleostei</taxon>
        <taxon>Acanthomorphata</taxon>
        <taxon>Ovalentaria</taxon>
        <taxon>Atherinomorphae</taxon>
        <taxon>Cyprinodontiformes</taxon>
        <taxon>Poeciliidae</taxon>
        <taxon>Poeciliinae</taxon>
        <taxon>Gambusia</taxon>
    </lineage>
</organism>
<evidence type="ECO:0000256" key="1">
    <source>
        <dbReference type="SAM" id="Coils"/>
    </source>
</evidence>
<dbReference type="AlphaFoldDB" id="A0A315W491"/>
<dbReference type="Proteomes" id="UP000250572">
    <property type="component" value="Unassembled WGS sequence"/>
</dbReference>